<dbReference type="PANTHER" id="PTHR40254">
    <property type="entry name" value="BLR0577 PROTEIN"/>
    <property type="match status" value="1"/>
</dbReference>
<dbReference type="SUPFAM" id="SSF51905">
    <property type="entry name" value="FAD/NAD(P)-binding domain"/>
    <property type="match status" value="1"/>
</dbReference>
<gene>
    <name evidence="3" type="ordered locus">TKWG_23230</name>
</gene>
<feature type="domain" description="FAD-dependent urate hydroxylase HpyO/Asp monooxygenase CreE-like FAD/NAD(P)-binding" evidence="2">
    <location>
        <begin position="9"/>
        <end position="162"/>
    </location>
</feature>
<dbReference type="Proteomes" id="UP000005267">
    <property type="component" value="Chromosome"/>
</dbReference>
<dbReference type="STRING" id="1036672.TKWG_23230"/>
<dbReference type="InterPro" id="IPR052189">
    <property type="entry name" value="L-asp_N-monooxygenase_NS-form"/>
</dbReference>
<dbReference type="KEGG" id="aka:TKWG_23230"/>
<dbReference type="Pfam" id="PF13454">
    <property type="entry name" value="NAD_binding_9"/>
    <property type="match status" value="1"/>
</dbReference>
<feature type="compositionally biased region" description="Low complexity" evidence="1">
    <location>
        <begin position="154"/>
        <end position="165"/>
    </location>
</feature>
<organism evidence="3 4">
    <name type="scientific">Advenella kashmirensis (strain DSM 17095 / LMG 22695 / WT001)</name>
    <name type="common">Tetrathiobacter kashmirensis</name>
    <dbReference type="NCBI Taxonomy" id="1036672"/>
    <lineage>
        <taxon>Bacteria</taxon>
        <taxon>Pseudomonadati</taxon>
        <taxon>Pseudomonadota</taxon>
        <taxon>Betaproteobacteria</taxon>
        <taxon>Burkholderiales</taxon>
        <taxon>Alcaligenaceae</taxon>
    </lineage>
</organism>
<dbReference type="PANTHER" id="PTHR40254:SF1">
    <property type="entry name" value="BLR0577 PROTEIN"/>
    <property type="match status" value="1"/>
</dbReference>
<protein>
    <recommendedName>
        <fullName evidence="2">FAD-dependent urate hydroxylase HpyO/Asp monooxygenase CreE-like FAD/NAD(P)-binding domain-containing protein</fullName>
    </recommendedName>
</protein>
<evidence type="ECO:0000313" key="4">
    <source>
        <dbReference type="Proteomes" id="UP000005267"/>
    </source>
</evidence>
<dbReference type="HOGENOM" id="CLU_020215_3_0_4"/>
<evidence type="ECO:0000313" key="3">
    <source>
        <dbReference type="EMBL" id="AFK64248.1"/>
    </source>
</evidence>
<dbReference type="RefSeq" id="WP_014752339.1">
    <property type="nucleotide sequence ID" value="NC_017964.1"/>
</dbReference>
<feature type="region of interest" description="Disordered" evidence="1">
    <location>
        <begin position="154"/>
        <end position="175"/>
    </location>
</feature>
<sequence length="555" mass="59676">MDAMCRLGIVGGGSVGISFLAQFIAHLESGANRAGNVPGCHITLFEPAEKIGHGTAYQHDLNTNLLNVPAGNMSLYDKHRAHFVQWLAAQPEAFLQSYGIRDIDPAAFYPRPLFGRYVHEHFDRLVAQAAALGVQVQVVRSAVVAIARHAAGQEQGQQQGQQQGQDGHGQGQWPKVQTPIQLTDHAGTNHIVDHLVLCNGNLASDKFEALVPCAGFLNSPYPVSALSQAVAANATVAILGTNLSAIDAVVALKAHGHEGQIHCFSRQGVLPAVRSVHPTVMPYRLSRADVHALALANGGRLGLEDVVGQLHKQILAVDPGFDIRDIAGGGSDAVSLLNHDLEAACSGPRPWQAVLAAANEVIDLLWFYLDQPARRQFQSRWRSQWMSRRAMFPVQNARQLQSLIEKGQLHIHGGFQMCEPRANGHGFLLHHRDVAGALQQHACDVVINATGFSQDVRQSSDPLIMQLLQSGQARASEYGGFELDFDTGCLISANGTIAHDMTVLGSLACGTYFWTVSMDVNARLANEQAARLASKLCRQHATVAAGVVVTADVAT</sequence>
<dbReference type="InterPro" id="IPR038732">
    <property type="entry name" value="HpyO/CreE_NAD-binding"/>
</dbReference>
<proteinExistence type="predicted"/>
<dbReference type="InterPro" id="IPR036188">
    <property type="entry name" value="FAD/NAD-bd_sf"/>
</dbReference>
<dbReference type="OrthoDB" id="101972at2"/>
<keyword evidence="4" id="KW-1185">Reference proteome</keyword>
<name>I3UGW0_ADVKW</name>
<reference evidence="4" key="2">
    <citation type="journal article" date="2013" name="PLoS ONE">
        <title>Genome implosion elicits host-confinement in Alcaligenaceae: evidence from the comparative genomics of Tetrathiobacter kashmirensis, a pathogen in the making.</title>
        <authorList>
            <person name="Ghosh W."/>
            <person name="Alam M."/>
            <person name="Roy C."/>
            <person name="Pyne P."/>
            <person name="George A."/>
            <person name="Chakraborty R."/>
            <person name="Majumder S."/>
            <person name="Agarwal A."/>
            <person name="Chakraborty S."/>
            <person name="Majumdar S."/>
            <person name="Gupta S.K."/>
        </authorList>
    </citation>
    <scope>NUCLEOTIDE SEQUENCE [LARGE SCALE GENOMIC DNA]</scope>
    <source>
        <strain evidence="4">WT001</strain>
    </source>
</reference>
<dbReference type="AlphaFoldDB" id="I3UGW0"/>
<reference evidence="3 4" key="1">
    <citation type="journal article" date="2011" name="J. Bacteriol.">
        <title>Whole-genome shotgun sequencing of the sulfur-oxidizing chemoautotroph Tetrathiobacter kashmirensis.</title>
        <authorList>
            <person name="Ghosh W."/>
            <person name="George A."/>
            <person name="Agarwal A."/>
            <person name="Raj P."/>
            <person name="Alam M."/>
            <person name="Pyne P."/>
            <person name="Das Gupta S.K."/>
        </authorList>
    </citation>
    <scope>NUCLEOTIDE SEQUENCE [LARGE SCALE GENOMIC DNA]</scope>
    <source>
        <strain evidence="3 4">WT001</strain>
    </source>
</reference>
<evidence type="ECO:0000259" key="2">
    <source>
        <dbReference type="Pfam" id="PF13454"/>
    </source>
</evidence>
<accession>I3UGW0</accession>
<evidence type="ECO:0000256" key="1">
    <source>
        <dbReference type="SAM" id="MobiDB-lite"/>
    </source>
</evidence>
<dbReference type="EMBL" id="CP003555">
    <property type="protein sequence ID" value="AFK64248.1"/>
    <property type="molecule type" value="Genomic_DNA"/>
</dbReference>